<reference evidence="1 2" key="2">
    <citation type="submission" date="2016-06" db="EMBL/GenBank/DDBJ databases">
        <title>Pedobacter psychrophilus sp. nov., isolated from Antarctic fragmentary rock.</title>
        <authorList>
            <person name="Svec P."/>
        </authorList>
    </citation>
    <scope>NUCLEOTIDE SEQUENCE [LARGE SCALE GENOMIC DNA]</scope>
    <source>
        <strain evidence="1 2">CCM 8644</strain>
    </source>
</reference>
<dbReference type="EMBL" id="LWHJ01000029">
    <property type="protein sequence ID" value="OAQ38843.1"/>
    <property type="molecule type" value="Genomic_DNA"/>
</dbReference>
<accession>A0A179DEF3</accession>
<dbReference type="Proteomes" id="UP000078459">
    <property type="component" value="Unassembled WGS sequence"/>
</dbReference>
<comment type="caution">
    <text evidence="1">The sequence shown here is derived from an EMBL/GenBank/DDBJ whole genome shotgun (WGS) entry which is preliminary data.</text>
</comment>
<gene>
    <name evidence="1" type="ORF">A5893_12420</name>
</gene>
<evidence type="ECO:0000313" key="1">
    <source>
        <dbReference type="EMBL" id="OAQ38843.1"/>
    </source>
</evidence>
<keyword evidence="2" id="KW-1185">Reference proteome</keyword>
<organism evidence="1 2">
    <name type="scientific">Pedobacter psychrophilus</name>
    <dbReference type="NCBI Taxonomy" id="1826909"/>
    <lineage>
        <taxon>Bacteria</taxon>
        <taxon>Pseudomonadati</taxon>
        <taxon>Bacteroidota</taxon>
        <taxon>Sphingobacteriia</taxon>
        <taxon>Sphingobacteriales</taxon>
        <taxon>Sphingobacteriaceae</taxon>
        <taxon>Pedobacter</taxon>
    </lineage>
</organism>
<reference evidence="1 2" key="1">
    <citation type="submission" date="2016-04" db="EMBL/GenBank/DDBJ databases">
        <authorList>
            <person name="Evans L.H."/>
            <person name="Alamgir A."/>
            <person name="Owens N."/>
            <person name="Weber N.D."/>
            <person name="Virtaneva K."/>
            <person name="Barbian K."/>
            <person name="Babar A."/>
            <person name="Rosenke K."/>
        </authorList>
    </citation>
    <scope>NUCLEOTIDE SEQUENCE [LARGE SCALE GENOMIC DNA]</scope>
    <source>
        <strain evidence="1 2">CCM 8644</strain>
    </source>
</reference>
<sequence length="73" mass="8218">MFFHKSFYFLKRIALLISSLDGLIGTNDVMVGACASDFVVKPIVARNDISSKSIFIGRPSFLAKYIAKKQFRQ</sequence>
<name>A0A179DEF3_9SPHI</name>
<protein>
    <submittedName>
        <fullName evidence="1">Uncharacterized protein</fullName>
    </submittedName>
</protein>
<proteinExistence type="predicted"/>
<dbReference type="RefSeq" id="WP_068822996.1">
    <property type="nucleotide sequence ID" value="NZ_LWHJ01000029.1"/>
</dbReference>
<evidence type="ECO:0000313" key="2">
    <source>
        <dbReference type="Proteomes" id="UP000078459"/>
    </source>
</evidence>
<dbReference type="AlphaFoldDB" id="A0A179DEF3"/>